<proteinExistence type="predicted"/>
<name>A0A2N9J6R0_FAGSY</name>
<sequence>MPRPTPPQAETTTPPKYPKPRPTEAPIKTPNPKAETVTILAPPPSSAATSSRRPSQTPQDRQPHNPKAETVNTRQDRTTTRPTPQLLHREPNAVFPSTARPRPRPPPRA</sequence>
<protein>
    <submittedName>
        <fullName evidence="2">Uncharacterized protein</fullName>
    </submittedName>
</protein>
<dbReference type="PRINTS" id="PR01217">
    <property type="entry name" value="PRICHEXTENSN"/>
</dbReference>
<dbReference type="AlphaFoldDB" id="A0A2N9J6R0"/>
<gene>
    <name evidence="2" type="ORF">FSB_LOCUS60989</name>
</gene>
<feature type="region of interest" description="Disordered" evidence="1">
    <location>
        <begin position="1"/>
        <end position="109"/>
    </location>
</feature>
<evidence type="ECO:0000313" key="2">
    <source>
        <dbReference type="EMBL" id="SPD33107.1"/>
    </source>
</evidence>
<evidence type="ECO:0000256" key="1">
    <source>
        <dbReference type="SAM" id="MobiDB-lite"/>
    </source>
</evidence>
<dbReference type="EMBL" id="OIVN01006437">
    <property type="protein sequence ID" value="SPD33107.1"/>
    <property type="molecule type" value="Genomic_DNA"/>
</dbReference>
<organism evidence="2">
    <name type="scientific">Fagus sylvatica</name>
    <name type="common">Beechnut</name>
    <dbReference type="NCBI Taxonomy" id="28930"/>
    <lineage>
        <taxon>Eukaryota</taxon>
        <taxon>Viridiplantae</taxon>
        <taxon>Streptophyta</taxon>
        <taxon>Embryophyta</taxon>
        <taxon>Tracheophyta</taxon>
        <taxon>Spermatophyta</taxon>
        <taxon>Magnoliopsida</taxon>
        <taxon>eudicotyledons</taxon>
        <taxon>Gunneridae</taxon>
        <taxon>Pentapetalae</taxon>
        <taxon>rosids</taxon>
        <taxon>fabids</taxon>
        <taxon>Fagales</taxon>
        <taxon>Fagaceae</taxon>
        <taxon>Fagus</taxon>
    </lineage>
</organism>
<accession>A0A2N9J6R0</accession>
<reference evidence="2" key="1">
    <citation type="submission" date="2018-02" db="EMBL/GenBank/DDBJ databases">
        <authorList>
            <person name="Cohen D.B."/>
            <person name="Kent A.D."/>
        </authorList>
    </citation>
    <scope>NUCLEOTIDE SEQUENCE</scope>
</reference>
<feature type="compositionally biased region" description="Low complexity" evidence="1">
    <location>
        <begin position="46"/>
        <end position="55"/>
    </location>
</feature>